<evidence type="ECO:0000256" key="2">
    <source>
        <dbReference type="ARBA" id="ARBA00022654"/>
    </source>
</evidence>
<keyword evidence="2 7" id="KW-0673">Quorum sensing</keyword>
<dbReference type="GO" id="GO:0009372">
    <property type="term" value="P:quorum sensing"/>
    <property type="evidence" value="ECO:0007669"/>
    <property type="project" value="UniProtKB-UniRule"/>
</dbReference>
<evidence type="ECO:0000256" key="5">
    <source>
        <dbReference type="ARBA" id="ARBA00022929"/>
    </source>
</evidence>
<dbReference type="SMR" id="K4K1V0"/>
<dbReference type="Gene3D" id="3.40.630.30">
    <property type="match status" value="1"/>
</dbReference>
<dbReference type="EC" id="2.3.1.184" evidence="1 8"/>
<comment type="similarity">
    <text evidence="7 8">Belongs to the autoinducer synthase family.</text>
</comment>
<dbReference type="PROSITE" id="PS00949">
    <property type="entry name" value="AUTOINDUCER_SYNTH_1"/>
    <property type="match status" value="1"/>
</dbReference>
<dbReference type="PANTHER" id="PTHR39322:SF1">
    <property type="entry name" value="ISOVALERYL-HOMOSERINE LACTONE SYNTHASE"/>
    <property type="match status" value="1"/>
</dbReference>
<evidence type="ECO:0000256" key="4">
    <source>
        <dbReference type="ARBA" id="ARBA00022691"/>
    </source>
</evidence>
<evidence type="ECO:0000256" key="3">
    <source>
        <dbReference type="ARBA" id="ARBA00022679"/>
    </source>
</evidence>
<proteinExistence type="inferred from homology"/>
<keyword evidence="5 7" id="KW-0071">Autoinducer synthesis</keyword>
<reference evidence="9" key="1">
    <citation type="journal article" date="2012" name="Arch. Microbiol.">
        <title>Isolation and characterization of acyl homoserine lactone-producing bacteria during an urban river biofilm formation.</title>
        <authorList>
            <person name="Huang Y."/>
            <person name="Zhang J."/>
            <person name="Yu Z."/>
            <person name="Zeng Y."/>
            <person name="Chen Y."/>
        </authorList>
    </citation>
    <scope>NUCLEOTIDE SEQUENCE</scope>
    <source>
        <strain evidence="9">B2M36</strain>
    </source>
</reference>
<dbReference type="AlphaFoldDB" id="K4K1V0"/>
<dbReference type="InterPro" id="IPR001690">
    <property type="entry name" value="Autoind_synthase"/>
</dbReference>
<sequence length="210" mass="23073">MMVIAIENGGSSDARHFLDQMFALRAKVFDERLGWQVAARGGQERDQFDDLDPVYILAVSAKNEVSGCARLLPAMGQTMLCPCSRTRLGAGVHPHARMIESSRFCVDTTTQRKGRDGLHHITRLMFAGILEWCLSRGHTQVVTVTDLAIERILGRAGWLLRRLGPPQRVGRTRALAGVLAVDSGTFERLKPVGYVSTFDRPAAPTSSVLS</sequence>
<name>K4K1V0_ENSAD</name>
<dbReference type="Pfam" id="PF00765">
    <property type="entry name" value="Autoind_synth"/>
    <property type="match status" value="1"/>
</dbReference>
<dbReference type="PANTHER" id="PTHR39322">
    <property type="entry name" value="ACYL-HOMOSERINE-LACTONE SYNTHASE"/>
    <property type="match status" value="1"/>
</dbReference>
<dbReference type="PRINTS" id="PR01549">
    <property type="entry name" value="AUTOINDCRSYN"/>
</dbReference>
<accession>K4K1V0</accession>
<evidence type="ECO:0000256" key="1">
    <source>
        <dbReference type="ARBA" id="ARBA00012340"/>
    </source>
</evidence>
<dbReference type="SUPFAM" id="SSF55729">
    <property type="entry name" value="Acyl-CoA N-acyltransferases (Nat)"/>
    <property type="match status" value="1"/>
</dbReference>
<dbReference type="InterPro" id="IPR016181">
    <property type="entry name" value="Acyl_CoA_acyltransferase"/>
</dbReference>
<organism evidence="9">
    <name type="scientific">Ensifer adhaerens</name>
    <name type="common">Sinorhizobium morelense</name>
    <dbReference type="NCBI Taxonomy" id="106592"/>
    <lineage>
        <taxon>Bacteria</taxon>
        <taxon>Pseudomonadati</taxon>
        <taxon>Pseudomonadota</taxon>
        <taxon>Alphaproteobacteria</taxon>
        <taxon>Hyphomicrobiales</taxon>
        <taxon>Rhizobiaceae</taxon>
        <taxon>Sinorhizobium/Ensifer group</taxon>
        <taxon>Ensifer</taxon>
    </lineage>
</organism>
<evidence type="ECO:0000256" key="8">
    <source>
        <dbReference type="RuleBase" id="RU361135"/>
    </source>
</evidence>
<keyword evidence="3 8" id="KW-0808">Transferase</keyword>
<dbReference type="EMBL" id="JX457483">
    <property type="protein sequence ID" value="AFU93067.1"/>
    <property type="molecule type" value="Genomic_DNA"/>
</dbReference>
<dbReference type="GO" id="GO:0061579">
    <property type="term" value="F:N-acyl homoserine lactone synthase activity"/>
    <property type="evidence" value="ECO:0007669"/>
    <property type="project" value="UniProtKB-UniRule"/>
</dbReference>
<evidence type="ECO:0000256" key="7">
    <source>
        <dbReference type="PROSITE-ProRule" id="PRU00533"/>
    </source>
</evidence>
<dbReference type="GO" id="GO:0007165">
    <property type="term" value="P:signal transduction"/>
    <property type="evidence" value="ECO:0007669"/>
    <property type="project" value="TreeGrafter"/>
</dbReference>
<comment type="catalytic activity">
    <reaction evidence="6 8">
        <text>a fatty acyl-[ACP] + S-adenosyl-L-methionine = an N-acyl-L-homoserine lactone + S-methyl-5'-thioadenosine + holo-[ACP] + H(+)</text>
        <dbReference type="Rhea" id="RHEA:10096"/>
        <dbReference type="Rhea" id="RHEA-COMP:9685"/>
        <dbReference type="Rhea" id="RHEA-COMP:14125"/>
        <dbReference type="ChEBI" id="CHEBI:15378"/>
        <dbReference type="ChEBI" id="CHEBI:17509"/>
        <dbReference type="ChEBI" id="CHEBI:55474"/>
        <dbReference type="ChEBI" id="CHEBI:59789"/>
        <dbReference type="ChEBI" id="CHEBI:64479"/>
        <dbReference type="ChEBI" id="CHEBI:138651"/>
        <dbReference type="EC" id="2.3.1.184"/>
    </reaction>
</comment>
<dbReference type="PROSITE" id="PS51187">
    <property type="entry name" value="AUTOINDUCER_SYNTH_2"/>
    <property type="match status" value="1"/>
</dbReference>
<keyword evidence="4 8" id="KW-0949">S-adenosyl-L-methionine</keyword>
<evidence type="ECO:0000313" key="9">
    <source>
        <dbReference type="EMBL" id="AFU93067.1"/>
    </source>
</evidence>
<protein>
    <recommendedName>
        <fullName evidence="1 8">Acyl-homoserine-lactone synthase</fullName>
        <ecNumber evidence="1 8">2.3.1.184</ecNumber>
    </recommendedName>
    <alternativeName>
        <fullName evidence="8">Autoinducer synthesis protein</fullName>
    </alternativeName>
</protein>
<evidence type="ECO:0000256" key="6">
    <source>
        <dbReference type="ARBA" id="ARBA00048576"/>
    </source>
</evidence>
<dbReference type="InterPro" id="IPR018311">
    <property type="entry name" value="Autoind_synth_CS"/>
</dbReference>